<dbReference type="STRING" id="188872.SAMN03080602_02659"/>
<name>A0A1X7K9D3_9FLAO</name>
<accession>A0A1X7K9D3</accession>
<protein>
    <recommendedName>
        <fullName evidence="3">DNA (cytosine-5-)-methyltransferase</fullName>
    </recommendedName>
</protein>
<evidence type="ECO:0000313" key="1">
    <source>
        <dbReference type="EMBL" id="SMG37731.1"/>
    </source>
</evidence>
<dbReference type="EMBL" id="FXAO01000005">
    <property type="protein sequence ID" value="SMG37731.1"/>
    <property type="molecule type" value="Genomic_DNA"/>
</dbReference>
<dbReference type="AlphaFoldDB" id="A0A1X7K9D3"/>
<evidence type="ECO:0000313" key="2">
    <source>
        <dbReference type="Proteomes" id="UP000193420"/>
    </source>
</evidence>
<sequence length="111" mass="13041">MKELSLMDFFFGAGGLSEGFIPAGFKSIAHVEIQNLLSLKEHLIKYFYIEYRIAYIDTLLSCNFPKDFIPNQKNEIKCKFKFIFRLLDGDRNIYFESLATRNDSFDPLDFF</sequence>
<evidence type="ECO:0008006" key="3">
    <source>
        <dbReference type="Google" id="ProtNLM"/>
    </source>
</evidence>
<proteinExistence type="predicted"/>
<reference evidence="2" key="1">
    <citation type="submission" date="2017-04" db="EMBL/GenBank/DDBJ databases">
        <authorList>
            <person name="Varghese N."/>
            <person name="Submissions S."/>
        </authorList>
    </citation>
    <scope>NUCLEOTIDE SEQUENCE [LARGE SCALE GENOMIC DNA]</scope>
    <source>
        <strain evidence="2">DSM 19835</strain>
    </source>
</reference>
<dbReference type="Proteomes" id="UP000193420">
    <property type="component" value="Unassembled WGS sequence"/>
</dbReference>
<organism evidence="1 2">
    <name type="scientific">Arenibacter troitsensis</name>
    <dbReference type="NCBI Taxonomy" id="188872"/>
    <lineage>
        <taxon>Bacteria</taxon>
        <taxon>Pseudomonadati</taxon>
        <taxon>Bacteroidota</taxon>
        <taxon>Flavobacteriia</taxon>
        <taxon>Flavobacteriales</taxon>
        <taxon>Flavobacteriaceae</taxon>
        <taxon>Arenibacter</taxon>
    </lineage>
</organism>
<gene>
    <name evidence="1" type="ORF">SAMN03080602_02659</name>
</gene>
<keyword evidence="2" id="KW-1185">Reference proteome</keyword>
<dbReference type="RefSeq" id="WP_085499442.1">
    <property type="nucleotide sequence ID" value="NZ_FXAO01000005.1"/>
</dbReference>